<reference evidence="2" key="1">
    <citation type="submission" date="2021-04" db="EMBL/GenBank/DDBJ databases">
        <title>Dactylosporangium aurantiacum NRRL B-8018 full assembly.</title>
        <authorList>
            <person name="Hartkoorn R.C."/>
            <person name="Beaudoing E."/>
            <person name="Hot D."/>
        </authorList>
    </citation>
    <scope>NUCLEOTIDE SEQUENCE</scope>
    <source>
        <strain evidence="2">NRRL B-8018</strain>
    </source>
</reference>
<dbReference type="SUPFAM" id="SSF53067">
    <property type="entry name" value="Actin-like ATPase domain"/>
    <property type="match status" value="1"/>
</dbReference>
<dbReference type="InterPro" id="IPR000600">
    <property type="entry name" value="ROK"/>
</dbReference>
<evidence type="ECO:0000313" key="3">
    <source>
        <dbReference type="Proteomes" id="UP001058003"/>
    </source>
</evidence>
<evidence type="ECO:0000256" key="1">
    <source>
        <dbReference type="ARBA" id="ARBA00006479"/>
    </source>
</evidence>
<dbReference type="Proteomes" id="UP001058003">
    <property type="component" value="Chromosome"/>
</dbReference>
<keyword evidence="3" id="KW-1185">Reference proteome</keyword>
<dbReference type="AlphaFoldDB" id="A0A9Q9IL12"/>
<dbReference type="RefSeq" id="WP_052388191.1">
    <property type="nucleotide sequence ID" value="NZ_CP073767.1"/>
</dbReference>
<dbReference type="KEGG" id="daur:Daura_19155"/>
<dbReference type="PANTHER" id="PTHR18964">
    <property type="entry name" value="ROK (REPRESSOR, ORF, KINASE) FAMILY"/>
    <property type="match status" value="1"/>
</dbReference>
<sequence>MTVVLAVDIGGTKFAAATVGADRGIVERAEMPVGTDPTATLAALVRRFDLTGVTGVGVGSAGPVHLDAGAVSPVNIPAWRRFPVTAALAELTGGLPVALAGDAQCVALGESWRGHTPSLLGVVVSTGVGGGLVLDGAPYLGRTGNAGHIGHIAVGDDDAPCPCGALGCVERVASGPGMVRWAAGLGWAGGTDARALAADAARGVPVARQAFRRGADALAAAIVNTVTLFDLHTVVVGGGVAAAGPVLFDPLRAAVAQRAGIAFLHDLTVQPAALGRDGGLYGAAALALTRAGRRPHPAHH</sequence>
<dbReference type="OrthoDB" id="8772678at2"/>
<gene>
    <name evidence="2" type="ORF">Daura_19155</name>
</gene>
<proteinExistence type="inferred from homology"/>
<evidence type="ECO:0000313" key="2">
    <source>
        <dbReference type="EMBL" id="UWZ58094.1"/>
    </source>
</evidence>
<dbReference type="PANTHER" id="PTHR18964:SF169">
    <property type="entry name" value="N-ACETYLMANNOSAMINE KINASE"/>
    <property type="match status" value="1"/>
</dbReference>
<dbReference type="Gene3D" id="3.30.420.40">
    <property type="match status" value="2"/>
</dbReference>
<dbReference type="PROSITE" id="PS01125">
    <property type="entry name" value="ROK"/>
    <property type="match status" value="1"/>
</dbReference>
<dbReference type="InterPro" id="IPR049874">
    <property type="entry name" value="ROK_cs"/>
</dbReference>
<protein>
    <submittedName>
        <fullName evidence="2">ROK family protein</fullName>
    </submittedName>
</protein>
<dbReference type="EMBL" id="CP073767">
    <property type="protein sequence ID" value="UWZ58094.1"/>
    <property type="molecule type" value="Genomic_DNA"/>
</dbReference>
<organism evidence="2 3">
    <name type="scientific">Dactylosporangium aurantiacum</name>
    <dbReference type="NCBI Taxonomy" id="35754"/>
    <lineage>
        <taxon>Bacteria</taxon>
        <taxon>Bacillati</taxon>
        <taxon>Actinomycetota</taxon>
        <taxon>Actinomycetes</taxon>
        <taxon>Micromonosporales</taxon>
        <taxon>Micromonosporaceae</taxon>
        <taxon>Dactylosporangium</taxon>
    </lineage>
</organism>
<name>A0A9Q9IL12_9ACTN</name>
<dbReference type="Pfam" id="PF00480">
    <property type="entry name" value="ROK"/>
    <property type="match status" value="1"/>
</dbReference>
<accession>A0A9Q9IL12</accession>
<comment type="similarity">
    <text evidence="1">Belongs to the ROK (NagC/XylR) family.</text>
</comment>
<dbReference type="InterPro" id="IPR043129">
    <property type="entry name" value="ATPase_NBD"/>
</dbReference>